<sequence length="109" mass="12602">MPPDELQSHVEALRECAPRRIRLLEDYYPEFKTALGRTTRSYPTSSQLYTELEDPSISAHTFGRVLPLLVECAIINTNTERSNSNRYDLREYDPQQLEALGDVLTKTRE</sequence>
<organism evidence="1 2">
    <name type="scientific">Halogranum amylolyticum</name>
    <dbReference type="NCBI Taxonomy" id="660520"/>
    <lineage>
        <taxon>Archaea</taxon>
        <taxon>Methanobacteriati</taxon>
        <taxon>Methanobacteriota</taxon>
        <taxon>Stenosarchaea group</taxon>
        <taxon>Halobacteria</taxon>
        <taxon>Halobacteriales</taxon>
        <taxon>Haloferacaceae</taxon>
    </lineage>
</organism>
<protein>
    <submittedName>
        <fullName evidence="1">Uncharacterized protein</fullName>
    </submittedName>
</protein>
<accession>A0A1H8VK68</accession>
<reference evidence="2" key="1">
    <citation type="submission" date="2016-10" db="EMBL/GenBank/DDBJ databases">
        <authorList>
            <person name="Varghese N."/>
            <person name="Submissions S."/>
        </authorList>
    </citation>
    <scope>NUCLEOTIDE SEQUENCE [LARGE SCALE GENOMIC DNA]</scope>
    <source>
        <strain evidence="2">CGMCC 1.10121</strain>
    </source>
</reference>
<evidence type="ECO:0000313" key="1">
    <source>
        <dbReference type="EMBL" id="SEP15842.1"/>
    </source>
</evidence>
<proteinExistence type="predicted"/>
<dbReference type="EMBL" id="FODV01000017">
    <property type="protein sequence ID" value="SEP15842.1"/>
    <property type="molecule type" value="Genomic_DNA"/>
</dbReference>
<keyword evidence="2" id="KW-1185">Reference proteome</keyword>
<dbReference type="Proteomes" id="UP000199126">
    <property type="component" value="Unassembled WGS sequence"/>
</dbReference>
<dbReference type="AlphaFoldDB" id="A0A1H8VK68"/>
<gene>
    <name evidence="1" type="ORF">SAMN04487948_11764</name>
</gene>
<name>A0A1H8VK68_9EURY</name>
<evidence type="ECO:0000313" key="2">
    <source>
        <dbReference type="Proteomes" id="UP000199126"/>
    </source>
</evidence>